<dbReference type="AlphaFoldDB" id="A0ABD3DYJ6"/>
<evidence type="ECO:0000313" key="2">
    <source>
        <dbReference type="Proteomes" id="UP001632038"/>
    </source>
</evidence>
<gene>
    <name evidence="1" type="ORF">CASFOL_011189</name>
</gene>
<sequence length="75" mass="8644">MRAAVRERICLVRRGVVAEVASRAEERMRESMTTVSGREGERHRRVQWVESLWSSFRSRTIGAGLSDFSFICQRG</sequence>
<keyword evidence="2" id="KW-1185">Reference proteome</keyword>
<accession>A0ABD3DYJ6</accession>
<comment type="caution">
    <text evidence="1">The sequence shown here is derived from an EMBL/GenBank/DDBJ whole genome shotgun (WGS) entry which is preliminary data.</text>
</comment>
<reference evidence="2" key="1">
    <citation type="journal article" date="2024" name="IScience">
        <title>Strigolactones Initiate the Formation of Haustorium-like Structures in Castilleja.</title>
        <authorList>
            <person name="Buerger M."/>
            <person name="Peterson D."/>
            <person name="Chory J."/>
        </authorList>
    </citation>
    <scope>NUCLEOTIDE SEQUENCE [LARGE SCALE GENOMIC DNA]</scope>
</reference>
<evidence type="ECO:0000313" key="1">
    <source>
        <dbReference type="EMBL" id="KAL3646009.1"/>
    </source>
</evidence>
<protein>
    <submittedName>
        <fullName evidence="1">Uncharacterized protein</fullName>
    </submittedName>
</protein>
<name>A0ABD3DYJ6_9LAMI</name>
<proteinExistence type="predicted"/>
<dbReference type="EMBL" id="JAVIJP010000013">
    <property type="protein sequence ID" value="KAL3646009.1"/>
    <property type="molecule type" value="Genomic_DNA"/>
</dbReference>
<dbReference type="Proteomes" id="UP001632038">
    <property type="component" value="Unassembled WGS sequence"/>
</dbReference>
<organism evidence="1 2">
    <name type="scientific">Castilleja foliolosa</name>
    <dbReference type="NCBI Taxonomy" id="1961234"/>
    <lineage>
        <taxon>Eukaryota</taxon>
        <taxon>Viridiplantae</taxon>
        <taxon>Streptophyta</taxon>
        <taxon>Embryophyta</taxon>
        <taxon>Tracheophyta</taxon>
        <taxon>Spermatophyta</taxon>
        <taxon>Magnoliopsida</taxon>
        <taxon>eudicotyledons</taxon>
        <taxon>Gunneridae</taxon>
        <taxon>Pentapetalae</taxon>
        <taxon>asterids</taxon>
        <taxon>lamiids</taxon>
        <taxon>Lamiales</taxon>
        <taxon>Orobanchaceae</taxon>
        <taxon>Pedicularideae</taxon>
        <taxon>Castillejinae</taxon>
        <taxon>Castilleja</taxon>
    </lineage>
</organism>